<organism evidence="1 2">
    <name type="scientific">Elysia crispata</name>
    <name type="common">lettuce slug</name>
    <dbReference type="NCBI Taxonomy" id="231223"/>
    <lineage>
        <taxon>Eukaryota</taxon>
        <taxon>Metazoa</taxon>
        <taxon>Spiralia</taxon>
        <taxon>Lophotrochozoa</taxon>
        <taxon>Mollusca</taxon>
        <taxon>Gastropoda</taxon>
        <taxon>Heterobranchia</taxon>
        <taxon>Euthyneura</taxon>
        <taxon>Panpulmonata</taxon>
        <taxon>Sacoglossa</taxon>
        <taxon>Placobranchoidea</taxon>
        <taxon>Plakobranchidae</taxon>
        <taxon>Elysia</taxon>
    </lineage>
</organism>
<dbReference type="AlphaFoldDB" id="A0AAE0Y858"/>
<evidence type="ECO:0000313" key="2">
    <source>
        <dbReference type="Proteomes" id="UP001283361"/>
    </source>
</evidence>
<keyword evidence="2" id="KW-1185">Reference proteome</keyword>
<dbReference type="Proteomes" id="UP001283361">
    <property type="component" value="Unassembled WGS sequence"/>
</dbReference>
<sequence>MMRESGAHLARRLIQYLTGSKNEELDTVMSLVSSEPKTQSLWKARSACVGHGPPVGQAICFVLRFRSGFNLRHHDETDTDKIELGEFCGFVREQSLTPQRYATRERCVTLKVGAECRVGGARRHTALSDIVLSESQLPTKGKVVVNSKAFNIGIGGSTDLIKSSKMSVCLKETEYVCPSQNTKSRSEQQAATGDDEATQARFLHRLPTCWLDRVFKSLPRADNTDLCRWLNSVVL</sequence>
<gene>
    <name evidence="1" type="ORF">RRG08_003538</name>
</gene>
<proteinExistence type="predicted"/>
<comment type="caution">
    <text evidence="1">The sequence shown here is derived from an EMBL/GenBank/DDBJ whole genome shotgun (WGS) entry which is preliminary data.</text>
</comment>
<dbReference type="EMBL" id="JAWDGP010006844">
    <property type="protein sequence ID" value="KAK3734631.1"/>
    <property type="molecule type" value="Genomic_DNA"/>
</dbReference>
<reference evidence="1" key="1">
    <citation type="journal article" date="2023" name="G3 (Bethesda)">
        <title>A reference genome for the long-term kleptoplast-retaining sea slug Elysia crispata morphotype clarki.</title>
        <authorList>
            <person name="Eastman K.E."/>
            <person name="Pendleton A.L."/>
            <person name="Shaikh M.A."/>
            <person name="Suttiyut T."/>
            <person name="Ogas R."/>
            <person name="Tomko P."/>
            <person name="Gavelis G."/>
            <person name="Widhalm J.R."/>
            <person name="Wisecaver J.H."/>
        </authorList>
    </citation>
    <scope>NUCLEOTIDE SEQUENCE</scope>
    <source>
        <strain evidence="1">ECLA1</strain>
    </source>
</reference>
<name>A0AAE0Y858_9GAST</name>
<accession>A0AAE0Y858</accession>
<evidence type="ECO:0000313" key="1">
    <source>
        <dbReference type="EMBL" id="KAK3734631.1"/>
    </source>
</evidence>
<protein>
    <submittedName>
        <fullName evidence="1">Uncharacterized protein</fullName>
    </submittedName>
</protein>